<dbReference type="PANTHER" id="PTHR46825:SF9">
    <property type="entry name" value="BETA-LACTAMASE-RELATED DOMAIN-CONTAINING PROTEIN"/>
    <property type="match status" value="1"/>
</dbReference>
<dbReference type="EMBL" id="JACVDC010000004">
    <property type="protein sequence ID" value="MBC9794942.1"/>
    <property type="molecule type" value="Genomic_DNA"/>
</dbReference>
<dbReference type="SUPFAM" id="SSF56601">
    <property type="entry name" value="beta-lactamase/transpeptidase-like"/>
    <property type="match status" value="1"/>
</dbReference>
<gene>
    <name evidence="2" type="ORF">IBL28_03100</name>
</gene>
<dbReference type="PANTHER" id="PTHR46825">
    <property type="entry name" value="D-ALANYL-D-ALANINE-CARBOXYPEPTIDASE/ENDOPEPTIDASE AMPH"/>
    <property type="match status" value="1"/>
</dbReference>
<dbReference type="Proteomes" id="UP000653730">
    <property type="component" value="Unassembled WGS sequence"/>
</dbReference>
<proteinExistence type="predicted"/>
<keyword evidence="3" id="KW-1185">Reference proteome</keyword>
<dbReference type="InterPro" id="IPR001466">
    <property type="entry name" value="Beta-lactam-related"/>
</dbReference>
<accession>A0A926JP77</accession>
<reference evidence="2 3" key="1">
    <citation type="submission" date="2020-09" db="EMBL/GenBank/DDBJ databases">
        <title>Sinomicrobium weinanense sp. nov., a halophilic bacteria isolated from saline-alkali soil.</title>
        <authorList>
            <person name="Wu P."/>
            <person name="Ren H."/>
            <person name="Mei Y."/>
            <person name="Liang Y."/>
            <person name="Chen Z."/>
        </authorList>
    </citation>
    <scope>NUCLEOTIDE SEQUENCE [LARGE SCALE GENOMIC DNA]</scope>
    <source>
        <strain evidence="2 3">FJxs</strain>
    </source>
</reference>
<evidence type="ECO:0000259" key="1">
    <source>
        <dbReference type="Pfam" id="PF00144"/>
    </source>
</evidence>
<protein>
    <submittedName>
        <fullName evidence="2">Beta-lactamase family protein</fullName>
    </submittedName>
</protein>
<dbReference type="Pfam" id="PF00144">
    <property type="entry name" value="Beta-lactamase"/>
    <property type="match status" value="1"/>
</dbReference>
<evidence type="ECO:0000313" key="3">
    <source>
        <dbReference type="Proteomes" id="UP000653730"/>
    </source>
</evidence>
<comment type="caution">
    <text evidence="2">The sequence shown here is derived from an EMBL/GenBank/DDBJ whole genome shotgun (WGS) entry which is preliminary data.</text>
</comment>
<dbReference type="InterPro" id="IPR012338">
    <property type="entry name" value="Beta-lactam/transpept-like"/>
</dbReference>
<sequence>MDSIFSNYDTIHTSGISIMVLKNGKILYNKSFGLSDIQNRHKASENTNYRIASVTKSFTAMAIMMLRDEGKLKLDDRLTEFFPDIPAYGKKVTIRQMLIHTSGLLGYAQLVRPERTDPLTDTDVLHLMERQDSTVFEPGSQFSYNNTAYVLLGLIVEKASGISFADFLRQRIFDPLGMTNSTLNSRTGVIANRAYGYNLKGDKLVKEDQNLYSYLLGDGGIYTSVSDFYKWDQVERTDKVSHLKRIKVSSVNEVFKIDSFLV</sequence>
<dbReference type="AlphaFoldDB" id="A0A926JP77"/>
<dbReference type="RefSeq" id="WP_187964095.1">
    <property type="nucleotide sequence ID" value="NZ_JACVDC010000004.1"/>
</dbReference>
<dbReference type="InterPro" id="IPR050491">
    <property type="entry name" value="AmpC-like"/>
</dbReference>
<evidence type="ECO:0000313" key="2">
    <source>
        <dbReference type="EMBL" id="MBC9794942.1"/>
    </source>
</evidence>
<dbReference type="Gene3D" id="3.40.710.10">
    <property type="entry name" value="DD-peptidase/beta-lactamase superfamily"/>
    <property type="match status" value="1"/>
</dbReference>
<organism evidence="2 3">
    <name type="scientific">Sinomicrobium weinanense</name>
    <dbReference type="NCBI Taxonomy" id="2842200"/>
    <lineage>
        <taxon>Bacteria</taxon>
        <taxon>Pseudomonadati</taxon>
        <taxon>Bacteroidota</taxon>
        <taxon>Flavobacteriia</taxon>
        <taxon>Flavobacteriales</taxon>
        <taxon>Flavobacteriaceae</taxon>
        <taxon>Sinomicrobium</taxon>
    </lineage>
</organism>
<name>A0A926JP77_9FLAO</name>
<feature type="domain" description="Beta-lactamase-related" evidence="1">
    <location>
        <begin position="4"/>
        <end position="241"/>
    </location>
</feature>